<feature type="compositionally biased region" description="Polar residues" evidence="1">
    <location>
        <begin position="453"/>
        <end position="464"/>
    </location>
</feature>
<name>A0A6P8AMW5_PYRGI</name>
<dbReference type="KEGG" id="pgri:PgNI_12262"/>
<dbReference type="RefSeq" id="XP_030976247.1">
    <property type="nucleotide sequence ID" value="XM_031132216.1"/>
</dbReference>
<feature type="region of interest" description="Disordered" evidence="1">
    <location>
        <begin position="16"/>
        <end position="45"/>
    </location>
</feature>
<dbReference type="InterPro" id="IPR052396">
    <property type="entry name" value="Meiotic_Drive_Suppr_Kinase"/>
</dbReference>
<proteinExistence type="predicted"/>
<sequence length="731" mass="80957">MTDMDEELRKLREQLEEAKRRTEDAEKRVREEQRRREGAEEAARASQPLAIEPYLDACHSLSLAIQVLTDRSLTTQGDTTDPTGRVYPSRISKWDEFAAKQEEIWNLLSDPSFTSRPTFPSRHQVDYVRSLISPISSEHGLRHFERDTVENAVQKLVDAVSENELLRQRLGLHGTVTFESHTNLGAADESLSEPLDQMAVSGPSVAGATPATAKVRKPRRTAKSKGKGNRADQFCIYRTTNGANIPTMAIEYKAPHKLSQDEVVTGLASAIEPKRDVIGQDCEGFVLASKALAAAVVTQLFSYMIGKGIKHGYVCTGQTFVFLHNPDDPATVLYHVCVPNLDVFDDDENRLHRTAVAQVFAFVLQAVRTAPPPQSWHDAAASLETWAVEYEDVLAKIPSSVRKDKERASPYIPRRWQGFKRSPIRTRAFCRQLPTQPLSDEDEDDDFMHSPTPKRSSNSHRNGTPGSGGRSESRGGLRAGRSQGIQDRLYCSHKCLLGLKCGRPVDKTCPNASSHGQKHIDRAEFLSLLQAQLAKDRGPEADCTPLYLSGFVGSLFKVRLSLHGYTLVAKGVETSNLEFLQHEEKVYNRLSEIQGRHVPVCLGLMSLVLPQYCDGGVYKHFLLLSWAGKPLSSSDGPIDKFVGTASISKAITAIHRLGVLHGDAEARNILVDGQRPMVVDFERATILDRAPLGSISANAKLTRKHGPSQKRGNDAFAKEFAAIQNVFRGRQ</sequence>
<dbReference type="GeneID" id="41967121"/>
<feature type="compositionally biased region" description="Basic residues" evidence="1">
    <location>
        <begin position="214"/>
        <end position="228"/>
    </location>
</feature>
<dbReference type="PANTHER" id="PTHR37171:SF1">
    <property type="entry name" value="SERINE_THREONINE-PROTEIN KINASE YRZF-RELATED"/>
    <property type="match status" value="1"/>
</dbReference>
<dbReference type="InterPro" id="IPR011009">
    <property type="entry name" value="Kinase-like_dom_sf"/>
</dbReference>
<feature type="region of interest" description="Disordered" evidence="1">
    <location>
        <begin position="200"/>
        <end position="228"/>
    </location>
</feature>
<evidence type="ECO:0008006" key="4">
    <source>
        <dbReference type="Google" id="ProtNLM"/>
    </source>
</evidence>
<evidence type="ECO:0000313" key="2">
    <source>
        <dbReference type="Proteomes" id="UP000515153"/>
    </source>
</evidence>
<evidence type="ECO:0000256" key="1">
    <source>
        <dbReference type="SAM" id="MobiDB-lite"/>
    </source>
</evidence>
<gene>
    <name evidence="3" type="ORF">PgNI_12262</name>
</gene>
<protein>
    <recommendedName>
        <fullName evidence="4">Protein kinase domain-containing protein</fullName>
    </recommendedName>
</protein>
<feature type="compositionally biased region" description="Basic and acidic residues" evidence="1">
    <location>
        <begin position="16"/>
        <end position="43"/>
    </location>
</feature>
<reference evidence="3" key="1">
    <citation type="journal article" date="2019" name="Mol. Biol. Evol.">
        <title>Blast fungal genomes show frequent chromosomal changes, gene gains and losses, and effector gene turnover.</title>
        <authorList>
            <person name="Gomez Luciano L.B."/>
            <person name="Jason Tsai I."/>
            <person name="Chuma I."/>
            <person name="Tosa Y."/>
            <person name="Chen Y.H."/>
            <person name="Li J.Y."/>
            <person name="Li M.Y."/>
            <person name="Jade Lu M.Y."/>
            <person name="Nakayashiki H."/>
            <person name="Li W.H."/>
        </authorList>
    </citation>
    <scope>NUCLEOTIDE SEQUENCE</scope>
    <source>
        <strain evidence="3">NI907</strain>
    </source>
</reference>
<reference evidence="3" key="3">
    <citation type="submission" date="2025-08" db="UniProtKB">
        <authorList>
            <consortium name="RefSeq"/>
        </authorList>
    </citation>
    <scope>IDENTIFICATION</scope>
    <source>
        <strain evidence="3">NI907</strain>
    </source>
</reference>
<dbReference type="Proteomes" id="UP000515153">
    <property type="component" value="Unplaced"/>
</dbReference>
<keyword evidence="2" id="KW-1185">Reference proteome</keyword>
<dbReference type="Gene3D" id="1.10.510.10">
    <property type="entry name" value="Transferase(Phosphotransferase) domain 1"/>
    <property type="match status" value="1"/>
</dbReference>
<evidence type="ECO:0000313" key="3">
    <source>
        <dbReference type="RefSeq" id="XP_030976247.1"/>
    </source>
</evidence>
<feature type="region of interest" description="Disordered" evidence="1">
    <location>
        <begin position="434"/>
        <end position="479"/>
    </location>
</feature>
<dbReference type="AlphaFoldDB" id="A0A6P8AMW5"/>
<accession>A0A6P8AMW5</accession>
<organism evidence="2 3">
    <name type="scientific">Pyricularia grisea</name>
    <name type="common">Crabgrass-specific blast fungus</name>
    <name type="synonym">Magnaporthe grisea</name>
    <dbReference type="NCBI Taxonomy" id="148305"/>
    <lineage>
        <taxon>Eukaryota</taxon>
        <taxon>Fungi</taxon>
        <taxon>Dikarya</taxon>
        <taxon>Ascomycota</taxon>
        <taxon>Pezizomycotina</taxon>
        <taxon>Sordariomycetes</taxon>
        <taxon>Sordariomycetidae</taxon>
        <taxon>Magnaporthales</taxon>
        <taxon>Pyriculariaceae</taxon>
        <taxon>Pyricularia</taxon>
    </lineage>
</organism>
<dbReference type="SUPFAM" id="SSF56112">
    <property type="entry name" value="Protein kinase-like (PK-like)"/>
    <property type="match status" value="1"/>
</dbReference>
<dbReference type="PANTHER" id="PTHR37171">
    <property type="entry name" value="SERINE/THREONINE-PROTEIN KINASE YRZF-RELATED"/>
    <property type="match status" value="1"/>
</dbReference>
<reference evidence="3" key="2">
    <citation type="submission" date="2019-10" db="EMBL/GenBank/DDBJ databases">
        <authorList>
            <consortium name="NCBI Genome Project"/>
        </authorList>
    </citation>
    <scope>NUCLEOTIDE SEQUENCE</scope>
    <source>
        <strain evidence="3">NI907</strain>
    </source>
</reference>